<reference evidence="2 3" key="1">
    <citation type="submission" date="2023-08" db="EMBL/GenBank/DDBJ databases">
        <title>Oxalobacteraceae gen .nov., isolated from river sludge outside the plant.</title>
        <authorList>
            <person name="Zhao S.Y."/>
        </authorList>
    </citation>
    <scope>NUCLEOTIDE SEQUENCE [LARGE SCALE GENOMIC DNA]</scope>
    <source>
        <strain evidence="2 3">R-40</strain>
    </source>
</reference>
<feature type="compositionally biased region" description="Polar residues" evidence="1">
    <location>
        <begin position="1"/>
        <end position="15"/>
    </location>
</feature>
<accession>A0ABU1BRJ1</accession>
<dbReference type="RefSeq" id="WP_338437502.1">
    <property type="nucleotide sequence ID" value="NZ_JAUYVH010000010.1"/>
</dbReference>
<sequence>MKDQSSMGMNRTGMQMSPMDSKAMQAAPSKSPGRVPPGDDTAIAEMRSSYITEADQVGSVPLPGTMKGVAKAGVSKLTGNEPALLLDKLGERLAFERTGTRLYDALITKFEALQDGTTSMTLADLQQIREDEVRHFSIIADAIESMGGDPTSQTPCADLVGVESMGLMQVITDPRTTLAQSLHALLVAEMTDNAGWEMLIALAEENGQNAMVPDFSLALDEERMHLQKVQTWFEEATIGKVISDGVVVDDVTDTNSSQLH</sequence>
<dbReference type="InterPro" id="IPR009078">
    <property type="entry name" value="Ferritin-like_SF"/>
</dbReference>
<dbReference type="SUPFAM" id="SSF47240">
    <property type="entry name" value="Ferritin-like"/>
    <property type="match status" value="1"/>
</dbReference>
<name>A0ABU1BRJ1_9BURK</name>
<dbReference type="InterPro" id="IPR012347">
    <property type="entry name" value="Ferritin-like"/>
</dbReference>
<proteinExistence type="predicted"/>
<comment type="caution">
    <text evidence="2">The sequence shown here is derived from an EMBL/GenBank/DDBJ whole genome shotgun (WGS) entry which is preliminary data.</text>
</comment>
<dbReference type="CDD" id="cd00657">
    <property type="entry name" value="Ferritin_like"/>
    <property type="match status" value="1"/>
</dbReference>
<evidence type="ECO:0000313" key="3">
    <source>
        <dbReference type="Proteomes" id="UP001225596"/>
    </source>
</evidence>
<evidence type="ECO:0000256" key="1">
    <source>
        <dbReference type="SAM" id="MobiDB-lite"/>
    </source>
</evidence>
<protein>
    <submittedName>
        <fullName evidence="2">Ferritin-like domain-containing protein</fullName>
    </submittedName>
</protein>
<organism evidence="2 3">
    <name type="scientific">Keguizhuia sedimenti</name>
    <dbReference type="NCBI Taxonomy" id="3064264"/>
    <lineage>
        <taxon>Bacteria</taxon>
        <taxon>Pseudomonadati</taxon>
        <taxon>Pseudomonadota</taxon>
        <taxon>Betaproteobacteria</taxon>
        <taxon>Burkholderiales</taxon>
        <taxon>Oxalobacteraceae</taxon>
        <taxon>Keguizhuia</taxon>
    </lineage>
</organism>
<dbReference type="Proteomes" id="UP001225596">
    <property type="component" value="Unassembled WGS sequence"/>
</dbReference>
<gene>
    <name evidence="2" type="ORF">Q8A64_14225</name>
</gene>
<dbReference type="EMBL" id="JAUYVH010000010">
    <property type="protein sequence ID" value="MDQ9171567.1"/>
    <property type="molecule type" value="Genomic_DNA"/>
</dbReference>
<feature type="region of interest" description="Disordered" evidence="1">
    <location>
        <begin position="1"/>
        <end position="40"/>
    </location>
</feature>
<evidence type="ECO:0000313" key="2">
    <source>
        <dbReference type="EMBL" id="MDQ9171567.1"/>
    </source>
</evidence>
<dbReference type="Gene3D" id="1.20.1260.10">
    <property type="match status" value="1"/>
</dbReference>
<keyword evidence="3" id="KW-1185">Reference proteome</keyword>